<protein>
    <submittedName>
        <fullName evidence="2">Uncharacterized protein</fullName>
    </submittedName>
</protein>
<proteinExistence type="predicted"/>
<gene>
    <name evidence="2" type="ORF">PGTUg99_010828</name>
</gene>
<feature type="region of interest" description="Disordered" evidence="1">
    <location>
        <begin position="54"/>
        <end position="78"/>
    </location>
</feature>
<organism evidence="2 3">
    <name type="scientific">Puccinia graminis f. sp. tritici</name>
    <dbReference type="NCBI Taxonomy" id="56615"/>
    <lineage>
        <taxon>Eukaryota</taxon>
        <taxon>Fungi</taxon>
        <taxon>Dikarya</taxon>
        <taxon>Basidiomycota</taxon>
        <taxon>Pucciniomycotina</taxon>
        <taxon>Pucciniomycetes</taxon>
        <taxon>Pucciniales</taxon>
        <taxon>Pucciniaceae</taxon>
        <taxon>Puccinia</taxon>
    </lineage>
</organism>
<dbReference type="AlphaFoldDB" id="A0A5B0RJK1"/>
<evidence type="ECO:0000256" key="1">
    <source>
        <dbReference type="SAM" id="MobiDB-lite"/>
    </source>
</evidence>
<evidence type="ECO:0000313" key="2">
    <source>
        <dbReference type="EMBL" id="KAA1126006.1"/>
    </source>
</evidence>
<dbReference type="Proteomes" id="UP000325313">
    <property type="component" value="Unassembled WGS sequence"/>
</dbReference>
<comment type="caution">
    <text evidence="2">The sequence shown here is derived from an EMBL/GenBank/DDBJ whole genome shotgun (WGS) entry which is preliminary data.</text>
</comment>
<sequence length="78" mass="8630">MPLKSNRYNNWFVALDRTGEGCIDAGSCTISTSLHGSYISTAYIDSSKLGHTSLRSPTSHIRHTHRPVERRSISGARL</sequence>
<accession>A0A5B0RJK1</accession>
<dbReference type="EMBL" id="VDEP01000173">
    <property type="protein sequence ID" value="KAA1126006.1"/>
    <property type="molecule type" value="Genomic_DNA"/>
</dbReference>
<evidence type="ECO:0000313" key="3">
    <source>
        <dbReference type="Proteomes" id="UP000325313"/>
    </source>
</evidence>
<reference evidence="2 3" key="1">
    <citation type="submission" date="2019-05" db="EMBL/GenBank/DDBJ databases">
        <title>Emergence of the Ug99 lineage of the wheat stem rust pathogen through somatic hybridization.</title>
        <authorList>
            <person name="Li F."/>
            <person name="Upadhyaya N.M."/>
            <person name="Sperschneider J."/>
            <person name="Matny O."/>
            <person name="Nguyen-Phuc H."/>
            <person name="Mago R."/>
            <person name="Raley C."/>
            <person name="Miller M.E."/>
            <person name="Silverstein K.A.T."/>
            <person name="Henningsen E."/>
            <person name="Hirsch C.D."/>
            <person name="Visser B."/>
            <person name="Pretorius Z.A."/>
            <person name="Steffenson B.J."/>
            <person name="Schwessinger B."/>
            <person name="Dodds P.N."/>
            <person name="Figueroa M."/>
        </authorList>
    </citation>
    <scope>NUCLEOTIDE SEQUENCE [LARGE SCALE GENOMIC DNA]</scope>
    <source>
        <strain evidence="2 3">Ug99</strain>
    </source>
</reference>
<name>A0A5B0RJK1_PUCGR</name>